<sequence length="140" mass="15819">MTRSLVNTRTEPIRGTSPSCARSTTSILTQQLSLTTTRQAITSIPGEHLSTQGCFYHLTQSTWRKVQELGVSNAYHAHDEVRTFVGMIDSFAFLPVDRVSDGMQHLRSNIPEYASLDDLLNYFDTVYVTGTYRRVRSPED</sequence>
<name>A0AAD9KDU5_9ANNE</name>
<protein>
    <recommendedName>
        <fullName evidence="4">MULE transposase domain-containing protein</fullName>
    </recommendedName>
</protein>
<evidence type="ECO:0000256" key="1">
    <source>
        <dbReference type="SAM" id="MobiDB-lite"/>
    </source>
</evidence>
<proteinExistence type="predicted"/>
<organism evidence="2 3">
    <name type="scientific">Paralvinella palmiformis</name>
    <dbReference type="NCBI Taxonomy" id="53620"/>
    <lineage>
        <taxon>Eukaryota</taxon>
        <taxon>Metazoa</taxon>
        <taxon>Spiralia</taxon>
        <taxon>Lophotrochozoa</taxon>
        <taxon>Annelida</taxon>
        <taxon>Polychaeta</taxon>
        <taxon>Sedentaria</taxon>
        <taxon>Canalipalpata</taxon>
        <taxon>Terebellida</taxon>
        <taxon>Terebelliformia</taxon>
        <taxon>Alvinellidae</taxon>
        <taxon>Paralvinella</taxon>
    </lineage>
</organism>
<dbReference type="AlphaFoldDB" id="A0AAD9KDU5"/>
<reference evidence="2" key="1">
    <citation type="journal article" date="2023" name="Mol. Biol. Evol.">
        <title>Third-Generation Sequencing Reveals the Adaptive Role of the Epigenome in Three Deep-Sea Polychaetes.</title>
        <authorList>
            <person name="Perez M."/>
            <person name="Aroh O."/>
            <person name="Sun Y."/>
            <person name="Lan Y."/>
            <person name="Juniper S.K."/>
            <person name="Young C.R."/>
            <person name="Angers B."/>
            <person name="Qian P.Y."/>
        </authorList>
    </citation>
    <scope>NUCLEOTIDE SEQUENCE</scope>
    <source>
        <strain evidence="2">P08H-3</strain>
    </source>
</reference>
<evidence type="ECO:0008006" key="4">
    <source>
        <dbReference type="Google" id="ProtNLM"/>
    </source>
</evidence>
<keyword evidence="3" id="KW-1185">Reference proteome</keyword>
<dbReference type="EMBL" id="JAODUP010000013">
    <property type="protein sequence ID" value="KAK2168885.1"/>
    <property type="molecule type" value="Genomic_DNA"/>
</dbReference>
<evidence type="ECO:0000313" key="2">
    <source>
        <dbReference type="EMBL" id="KAK2168885.1"/>
    </source>
</evidence>
<evidence type="ECO:0000313" key="3">
    <source>
        <dbReference type="Proteomes" id="UP001208570"/>
    </source>
</evidence>
<comment type="caution">
    <text evidence="2">The sequence shown here is derived from an EMBL/GenBank/DDBJ whole genome shotgun (WGS) entry which is preliminary data.</text>
</comment>
<dbReference type="Proteomes" id="UP001208570">
    <property type="component" value="Unassembled WGS sequence"/>
</dbReference>
<gene>
    <name evidence="2" type="ORF">LSH36_13g02114</name>
</gene>
<feature type="region of interest" description="Disordered" evidence="1">
    <location>
        <begin position="1"/>
        <end position="21"/>
    </location>
</feature>
<accession>A0AAD9KDU5</accession>